<feature type="chain" id="PRO_5009438777" evidence="1">
    <location>
        <begin position="24"/>
        <end position="277"/>
    </location>
</feature>
<gene>
    <name evidence="2" type="ORF">BJP34_07965</name>
</gene>
<dbReference type="GO" id="GO:0019441">
    <property type="term" value="P:L-tryptophan catabolic process to kynurenine"/>
    <property type="evidence" value="ECO:0007669"/>
    <property type="project" value="InterPro"/>
</dbReference>
<dbReference type="KEGG" id="mpro:BJP34_07965"/>
<dbReference type="InterPro" id="IPR037175">
    <property type="entry name" value="KFase_sf"/>
</dbReference>
<name>A0A1D8TP24_9CYAN</name>
<dbReference type="OrthoDB" id="5365325at2"/>
<sequence length="277" mass="31363">MLRNALLVLTMIFIVGLANPSTAQTADYPSLWDKLAELKSHEFVDLTHTFHPQIPHWPGFDPETRTTIYYYDEMIGTKGSGFWAQRYNIPGQWGTHVDPPAHFVRGKRFQDEIPVTEMVLPLVVIDVSDKVTQNTDYQITLEDVQAWEQKYGLVPEGAFVAMRTDWSKAWPSMTKMRNADANGIAHYPGWSAEVLKYLYEERYITASGHEPTDTDPGIATSQGDYSLENYILSQDKYQIELLTNLDQVPEYGAIAIVTFPKPLKGSGFPARVFAIIP</sequence>
<dbReference type="Proteomes" id="UP000177870">
    <property type="component" value="Chromosome"/>
</dbReference>
<dbReference type="AlphaFoldDB" id="A0A1D8TP24"/>
<feature type="signal peptide" evidence="1">
    <location>
        <begin position="1"/>
        <end position="23"/>
    </location>
</feature>
<dbReference type="EMBL" id="CP017599">
    <property type="protein sequence ID" value="AOW99399.1"/>
    <property type="molecule type" value="Genomic_DNA"/>
</dbReference>
<evidence type="ECO:0000313" key="3">
    <source>
        <dbReference type="Proteomes" id="UP000177870"/>
    </source>
</evidence>
<dbReference type="STRING" id="1458985.BJP34_07965"/>
<reference evidence="3" key="1">
    <citation type="submission" date="2016-10" db="EMBL/GenBank/DDBJ databases">
        <title>Comparative genomics uncovers the prolific and rare metabolic potential of the cyanobacterial genus Moorea.</title>
        <authorList>
            <person name="Leao T."/>
            <person name="Castelao G."/>
            <person name="Korobeynikov A."/>
            <person name="Monroe E.A."/>
            <person name="Podell S."/>
            <person name="Glukhov E."/>
            <person name="Allen E."/>
            <person name="Gerwick W.H."/>
            <person name="Gerwick L."/>
        </authorList>
    </citation>
    <scope>NUCLEOTIDE SEQUENCE [LARGE SCALE GENOMIC DNA]</scope>
    <source>
        <strain evidence="3">PAL-8-15-08-1</strain>
    </source>
</reference>
<evidence type="ECO:0000256" key="1">
    <source>
        <dbReference type="SAM" id="SignalP"/>
    </source>
</evidence>
<dbReference type="GO" id="GO:0004061">
    <property type="term" value="F:arylformamidase activity"/>
    <property type="evidence" value="ECO:0007669"/>
    <property type="project" value="InterPro"/>
</dbReference>
<dbReference type="Pfam" id="PF04199">
    <property type="entry name" value="Cyclase"/>
    <property type="match status" value="1"/>
</dbReference>
<dbReference type="RefSeq" id="WP_070391883.1">
    <property type="nucleotide sequence ID" value="NZ_CP017599.1"/>
</dbReference>
<dbReference type="PANTHER" id="PTHR43564">
    <property type="entry name" value="KYNURENINE FORMAMIDASE-LIKE PROTEIN"/>
    <property type="match status" value="1"/>
</dbReference>
<keyword evidence="1" id="KW-0732">Signal</keyword>
<dbReference type="Gene3D" id="3.50.30.50">
    <property type="entry name" value="Putative cyclase"/>
    <property type="match status" value="1"/>
</dbReference>
<protein>
    <submittedName>
        <fullName evidence="2">Cyclase</fullName>
    </submittedName>
</protein>
<dbReference type="PANTHER" id="PTHR43564:SF2">
    <property type="entry name" value="BLR6059 PROTEIN"/>
    <property type="match status" value="1"/>
</dbReference>
<dbReference type="InterPro" id="IPR007325">
    <property type="entry name" value="KFase/CYL"/>
</dbReference>
<dbReference type="SUPFAM" id="SSF102198">
    <property type="entry name" value="Putative cyclase"/>
    <property type="match status" value="1"/>
</dbReference>
<accession>A0A1D8TP24</accession>
<organism evidence="2 3">
    <name type="scientific">Moorena producens PAL-8-15-08-1</name>
    <dbReference type="NCBI Taxonomy" id="1458985"/>
    <lineage>
        <taxon>Bacteria</taxon>
        <taxon>Bacillati</taxon>
        <taxon>Cyanobacteriota</taxon>
        <taxon>Cyanophyceae</taxon>
        <taxon>Coleofasciculales</taxon>
        <taxon>Coleofasciculaceae</taxon>
        <taxon>Moorena</taxon>
    </lineage>
</organism>
<evidence type="ECO:0000313" key="2">
    <source>
        <dbReference type="EMBL" id="AOW99399.1"/>
    </source>
</evidence>
<proteinExistence type="predicted"/>